<evidence type="ECO:0000256" key="2">
    <source>
        <dbReference type="ARBA" id="ARBA00022490"/>
    </source>
</evidence>
<feature type="binding site" evidence="10">
    <location>
        <position position="83"/>
    </location>
    <ligand>
        <name>(6S)-5-formyl-5,6,7,8-tetrahydrofolate</name>
        <dbReference type="ChEBI" id="CHEBI:57457"/>
    </ligand>
</feature>
<dbReference type="HAMAP" id="MF_00379">
    <property type="entry name" value="GTPase_MnmE"/>
    <property type="match status" value="1"/>
</dbReference>
<feature type="binding site" evidence="10">
    <location>
        <position position="247"/>
    </location>
    <ligand>
        <name>K(+)</name>
        <dbReference type="ChEBI" id="CHEBI:29103"/>
    </ligand>
</feature>
<keyword evidence="9 10" id="KW-0342">GTP-binding</keyword>
<dbReference type="Proteomes" id="UP000274920">
    <property type="component" value="Unassembled WGS sequence"/>
</dbReference>
<name>A0A426DRU6_9FIRM</name>
<dbReference type="GO" id="GO:0003924">
    <property type="term" value="F:GTPase activity"/>
    <property type="evidence" value="ECO:0007669"/>
    <property type="project" value="UniProtKB-UniRule"/>
</dbReference>
<evidence type="ECO:0000313" key="13">
    <source>
        <dbReference type="EMBL" id="RRK35508.1"/>
    </source>
</evidence>
<comment type="caution">
    <text evidence="13">The sequence shown here is derived from an EMBL/GenBank/DDBJ whole genome shotgun (WGS) entry which is preliminary data.</text>
</comment>
<dbReference type="PANTHER" id="PTHR42714:SF2">
    <property type="entry name" value="TRNA MODIFICATION GTPASE GTPBP3, MITOCHONDRIAL"/>
    <property type="match status" value="1"/>
</dbReference>
<dbReference type="Gene3D" id="3.30.1360.120">
    <property type="entry name" value="Probable tRNA modification gtpase trme, domain 1"/>
    <property type="match status" value="1"/>
</dbReference>
<organism evidence="13 14">
    <name type="scientific">Schaedlerella arabinosiphila</name>
    <dbReference type="NCBI Taxonomy" id="2044587"/>
    <lineage>
        <taxon>Bacteria</taxon>
        <taxon>Bacillati</taxon>
        <taxon>Bacillota</taxon>
        <taxon>Clostridia</taxon>
        <taxon>Lachnospirales</taxon>
        <taxon>Lachnospiraceae</taxon>
        <taxon>Schaedlerella</taxon>
    </lineage>
</organism>
<dbReference type="FunFam" id="3.30.1360.120:FF:000003">
    <property type="entry name" value="tRNA modification GTPase MnmE"/>
    <property type="match status" value="1"/>
</dbReference>
<dbReference type="CDD" id="cd14858">
    <property type="entry name" value="TrmE_N"/>
    <property type="match status" value="1"/>
</dbReference>
<dbReference type="InterPro" id="IPR027417">
    <property type="entry name" value="P-loop_NTPase"/>
</dbReference>
<keyword evidence="14" id="KW-1185">Reference proteome</keyword>
<dbReference type="GO" id="GO:0005829">
    <property type="term" value="C:cytosol"/>
    <property type="evidence" value="ECO:0007669"/>
    <property type="project" value="TreeGrafter"/>
</dbReference>
<dbReference type="CDD" id="cd04164">
    <property type="entry name" value="trmE"/>
    <property type="match status" value="1"/>
</dbReference>
<evidence type="ECO:0000256" key="1">
    <source>
        <dbReference type="ARBA" id="ARBA00011043"/>
    </source>
</evidence>
<evidence type="ECO:0000256" key="9">
    <source>
        <dbReference type="ARBA" id="ARBA00023134"/>
    </source>
</evidence>
<dbReference type="GO" id="GO:0046872">
    <property type="term" value="F:metal ion binding"/>
    <property type="evidence" value="ECO:0007669"/>
    <property type="project" value="UniProtKB-KW"/>
</dbReference>
<dbReference type="InterPro" id="IPR004520">
    <property type="entry name" value="GTPase_MnmE"/>
</dbReference>
<feature type="binding site" evidence="10">
    <location>
        <begin position="228"/>
        <end position="233"/>
    </location>
    <ligand>
        <name>GTP</name>
        <dbReference type="ChEBI" id="CHEBI:37565"/>
    </ligand>
</feature>
<evidence type="ECO:0000256" key="4">
    <source>
        <dbReference type="ARBA" id="ARBA00022723"/>
    </source>
</evidence>
<dbReference type="GO" id="GO:0005525">
    <property type="term" value="F:GTP binding"/>
    <property type="evidence" value="ECO:0007669"/>
    <property type="project" value="UniProtKB-UniRule"/>
</dbReference>
<keyword evidence="8 10" id="KW-0630">Potassium</keyword>
<feature type="binding site" evidence="10">
    <location>
        <position position="228"/>
    </location>
    <ligand>
        <name>K(+)</name>
        <dbReference type="ChEBI" id="CHEBI:29103"/>
    </ligand>
</feature>
<dbReference type="Pfam" id="PF01926">
    <property type="entry name" value="MMR_HSR1"/>
    <property type="match status" value="1"/>
</dbReference>
<dbReference type="Gene3D" id="1.20.120.430">
    <property type="entry name" value="tRNA modification GTPase MnmE domain 2"/>
    <property type="match status" value="1"/>
</dbReference>
<dbReference type="FunFam" id="3.40.50.300:FF:001376">
    <property type="entry name" value="tRNA modification GTPase MnmE"/>
    <property type="match status" value="1"/>
</dbReference>
<keyword evidence="2 10" id="KW-0963">Cytoplasm</keyword>
<evidence type="ECO:0000259" key="12">
    <source>
        <dbReference type="PROSITE" id="PS51709"/>
    </source>
</evidence>
<keyword evidence="5 10" id="KW-0547">Nucleotide-binding</keyword>
<gene>
    <name evidence="10 13" type="primary">mnmE</name>
    <name evidence="10" type="synonym">trmE</name>
    <name evidence="13" type="ORF">EBB54_24170</name>
</gene>
<feature type="binding site" evidence="10">
    <location>
        <position position="252"/>
    </location>
    <ligand>
        <name>K(+)</name>
        <dbReference type="ChEBI" id="CHEBI:29103"/>
    </ligand>
</feature>
<keyword evidence="3 10" id="KW-0819">tRNA processing</keyword>
<dbReference type="Gene3D" id="3.40.50.300">
    <property type="entry name" value="P-loop containing nucleotide triphosphate hydrolases"/>
    <property type="match status" value="1"/>
</dbReference>
<dbReference type="EMBL" id="RHJS01000002">
    <property type="protein sequence ID" value="RRK35508.1"/>
    <property type="molecule type" value="Genomic_DNA"/>
</dbReference>
<feature type="domain" description="TrmE-type G" evidence="12">
    <location>
        <begin position="218"/>
        <end position="398"/>
    </location>
</feature>
<evidence type="ECO:0000256" key="11">
    <source>
        <dbReference type="RuleBase" id="RU003313"/>
    </source>
</evidence>
<evidence type="ECO:0000256" key="6">
    <source>
        <dbReference type="ARBA" id="ARBA00022801"/>
    </source>
</evidence>
<dbReference type="EC" id="3.6.-.-" evidence="10"/>
<dbReference type="SUPFAM" id="SSF52540">
    <property type="entry name" value="P-loop containing nucleoside triphosphate hydrolases"/>
    <property type="match status" value="1"/>
</dbReference>
<reference evidence="13" key="1">
    <citation type="submission" date="2018-10" db="EMBL/GenBank/DDBJ databases">
        <title>Schaedlerella arabinophila gen. nov. sp. nov., isolated from the mouse intestinal tract and comparative analysis with the genome of the closely related altered Schaedler flora strain ASF502.</title>
        <authorList>
            <person name="Miyake S."/>
            <person name="Soh M."/>
            <person name="Seedorf H."/>
        </authorList>
    </citation>
    <scope>NUCLEOTIDE SEQUENCE [LARGE SCALE GENOMIC DNA]</scope>
    <source>
        <strain evidence="13">DSM 106076</strain>
    </source>
</reference>
<sequence length="477" mass="52879">MNRDTIAAISTGMSASGIGIVRISGEQAFEVIDRIFHGKEKLSGAKSHTIHYGFIMDGEDTADEVLVSVMRSPRTFTGENTVEINCHGGMFVVKKVLEIVLENGARLAEPGEFTKRAFLNGRMDLSQAEAVMDVIHSQNSYALKSSVGQLRGNVKRKIGGIREKILYHTAFIESALDDPEHISIDGYGEELEQVLDELTAKLEKLIRSYDSGRIIKEGIQTVILGKPNVGKSSLLNILSGRERAIVTDIAGTTRDILEEQVQIQGLNLNVIDTAGIRDTHDMIEKMGVEKAKEYADQADLIIYVADASRELDENDMRIGELIYGKKCIILLNKSDLITVVSKTDLKNCLKEIFSKVGGRLPEEESAEGLVERIPLIDISVKMEQGIREFGLVLQEMFLEGDISSNEEIHITNLRQKEALAAAYDALQRVRQSIRDQMPEDFYSIDLMDAYEALGSITGETIGEDLVNEIFSKFCMGK</sequence>
<dbReference type="GO" id="GO:0002098">
    <property type="term" value="P:tRNA wobble uridine modification"/>
    <property type="evidence" value="ECO:0007669"/>
    <property type="project" value="TreeGrafter"/>
</dbReference>
<dbReference type="PANTHER" id="PTHR42714">
    <property type="entry name" value="TRNA MODIFICATION GTPASE GTPBP3"/>
    <property type="match status" value="1"/>
</dbReference>
<dbReference type="NCBIfam" id="TIGR00450">
    <property type="entry name" value="mnmE_trmE_thdF"/>
    <property type="match status" value="1"/>
</dbReference>
<dbReference type="InterPro" id="IPR027368">
    <property type="entry name" value="MnmE_dom2"/>
</dbReference>
<dbReference type="InterPro" id="IPR027266">
    <property type="entry name" value="TrmE/GcvT-like"/>
</dbReference>
<feature type="binding site" evidence="10">
    <location>
        <begin position="247"/>
        <end position="253"/>
    </location>
    <ligand>
        <name>GTP</name>
        <dbReference type="ChEBI" id="CHEBI:37565"/>
    </ligand>
</feature>
<evidence type="ECO:0000256" key="10">
    <source>
        <dbReference type="HAMAP-Rule" id="MF_00379"/>
    </source>
</evidence>
<comment type="caution">
    <text evidence="10">Lacks conserved residue(s) required for the propagation of feature annotation.</text>
</comment>
<feature type="binding site" evidence="10">
    <location>
        <position position="232"/>
    </location>
    <ligand>
        <name>Mg(2+)</name>
        <dbReference type="ChEBI" id="CHEBI:18420"/>
    </ligand>
</feature>
<dbReference type="NCBIfam" id="TIGR00231">
    <property type="entry name" value="small_GTP"/>
    <property type="match status" value="1"/>
</dbReference>
<evidence type="ECO:0000256" key="3">
    <source>
        <dbReference type="ARBA" id="ARBA00022694"/>
    </source>
</evidence>
<comment type="subunit">
    <text evidence="10">Homodimer. Heterotetramer of two MnmE and two MnmG subunits.</text>
</comment>
<feature type="binding site" evidence="10">
    <location>
        <position position="22"/>
    </location>
    <ligand>
        <name>(6S)-5-formyl-5,6,7,8-tetrahydrofolate</name>
        <dbReference type="ChEBI" id="CHEBI:57457"/>
    </ligand>
</feature>
<feature type="binding site" evidence="10">
    <location>
        <position position="477"/>
    </location>
    <ligand>
        <name>(6S)-5-formyl-5,6,7,8-tetrahydrofolate</name>
        <dbReference type="ChEBI" id="CHEBI:57457"/>
    </ligand>
</feature>
<comment type="cofactor">
    <cofactor evidence="10">
        <name>K(+)</name>
        <dbReference type="ChEBI" id="CHEBI:29103"/>
    </cofactor>
    <text evidence="10">Binds 1 potassium ion per subunit.</text>
</comment>
<keyword evidence="7 10" id="KW-0460">Magnesium</keyword>
<feature type="binding site" evidence="10">
    <location>
        <position position="253"/>
    </location>
    <ligand>
        <name>Mg(2+)</name>
        <dbReference type="ChEBI" id="CHEBI:18420"/>
    </ligand>
</feature>
<dbReference type="InterPro" id="IPR006073">
    <property type="entry name" value="GTP-bd"/>
</dbReference>
<comment type="function">
    <text evidence="10">Exhibits a very high intrinsic GTPase hydrolysis rate. Involved in the addition of a carboxymethylaminomethyl (cmnm) group at the wobble position (U34) of certain tRNAs, forming tRNA-cmnm(5)s(2)U34.</text>
</comment>
<protein>
    <recommendedName>
        <fullName evidence="10">tRNA modification GTPase MnmE</fullName>
        <ecNumber evidence="10">3.6.-.-</ecNumber>
    </recommendedName>
</protein>
<proteinExistence type="inferred from homology"/>
<feature type="binding site" evidence="10">
    <location>
        <begin position="272"/>
        <end position="275"/>
    </location>
    <ligand>
        <name>GTP</name>
        <dbReference type="ChEBI" id="CHEBI:37565"/>
    </ligand>
</feature>
<dbReference type="PROSITE" id="PS51709">
    <property type="entry name" value="G_TRME"/>
    <property type="match status" value="1"/>
</dbReference>
<dbReference type="GO" id="GO:0030488">
    <property type="term" value="P:tRNA methylation"/>
    <property type="evidence" value="ECO:0007669"/>
    <property type="project" value="TreeGrafter"/>
</dbReference>
<keyword evidence="4 10" id="KW-0479">Metal-binding</keyword>
<accession>A0A426DRU6</accession>
<evidence type="ECO:0000256" key="8">
    <source>
        <dbReference type="ARBA" id="ARBA00022958"/>
    </source>
</evidence>
<dbReference type="InterPro" id="IPR031168">
    <property type="entry name" value="G_TrmE"/>
</dbReference>
<dbReference type="InterPro" id="IPR018948">
    <property type="entry name" value="GTP-bd_TrmE_N"/>
</dbReference>
<dbReference type="InterPro" id="IPR025867">
    <property type="entry name" value="MnmE_helical"/>
</dbReference>
<dbReference type="AlphaFoldDB" id="A0A426DRU6"/>
<evidence type="ECO:0000313" key="14">
    <source>
        <dbReference type="Proteomes" id="UP000274920"/>
    </source>
</evidence>
<keyword evidence="6 10" id="KW-0378">Hydrolase</keyword>
<feature type="binding site" evidence="10">
    <location>
        <position position="122"/>
    </location>
    <ligand>
        <name>(6S)-5-formyl-5,6,7,8-tetrahydrofolate</name>
        <dbReference type="ChEBI" id="CHEBI:57457"/>
    </ligand>
</feature>
<comment type="similarity">
    <text evidence="1 10 11">Belongs to the TRAFAC class TrmE-Era-EngA-EngB-Septin-like GTPase superfamily. TrmE GTPase family.</text>
</comment>
<feature type="binding site" evidence="10">
    <location>
        <position position="249"/>
    </location>
    <ligand>
        <name>K(+)</name>
        <dbReference type="ChEBI" id="CHEBI:29103"/>
    </ligand>
</feature>
<dbReference type="Pfam" id="PF12631">
    <property type="entry name" value="MnmE_helical"/>
    <property type="match status" value="1"/>
</dbReference>
<evidence type="ECO:0000256" key="5">
    <source>
        <dbReference type="ARBA" id="ARBA00022741"/>
    </source>
</evidence>
<dbReference type="GO" id="GO:0042802">
    <property type="term" value="F:identical protein binding"/>
    <property type="evidence" value="ECO:0007669"/>
    <property type="project" value="UniProtKB-ARBA"/>
</dbReference>
<evidence type="ECO:0000256" key="7">
    <source>
        <dbReference type="ARBA" id="ARBA00022842"/>
    </source>
</evidence>
<comment type="subcellular location">
    <subcellularLocation>
        <location evidence="10">Cytoplasm</location>
    </subcellularLocation>
</comment>
<dbReference type="Pfam" id="PF10396">
    <property type="entry name" value="TrmE_N"/>
    <property type="match status" value="1"/>
</dbReference>
<dbReference type="InterPro" id="IPR005225">
    <property type="entry name" value="Small_GTP-bd"/>
</dbReference>